<dbReference type="AlphaFoldDB" id="M8C4I1"/>
<keyword evidence="1" id="KW-0863">Zinc-finger</keyword>
<dbReference type="Gene3D" id="4.10.60.10">
    <property type="entry name" value="Zinc finger, CCHC-type"/>
    <property type="match status" value="1"/>
</dbReference>
<dbReference type="PANTHER" id="PTHR48031">
    <property type="entry name" value="SRA STEM-LOOP-INTERACTING RNA-BINDING PROTEIN, MITOCHONDRIAL"/>
    <property type="match status" value="1"/>
</dbReference>
<dbReference type="Pfam" id="PF00076">
    <property type="entry name" value="RRM_1"/>
    <property type="match status" value="1"/>
</dbReference>
<dbReference type="SMART" id="SM00343">
    <property type="entry name" value="ZnF_C2HC"/>
    <property type="match status" value="1"/>
</dbReference>
<dbReference type="InterPro" id="IPR000504">
    <property type="entry name" value="RRM_dom"/>
</dbReference>
<keyword evidence="2" id="KW-0694">RNA-binding</keyword>
<accession>M8C4I1</accession>
<dbReference type="GO" id="GO:0003729">
    <property type="term" value="F:mRNA binding"/>
    <property type="evidence" value="ECO:0007669"/>
    <property type="project" value="TreeGrafter"/>
</dbReference>
<dbReference type="InterPro" id="IPR036875">
    <property type="entry name" value="Znf_CCHC_sf"/>
</dbReference>
<dbReference type="PROSITE" id="PS50158">
    <property type="entry name" value="ZF_CCHC"/>
    <property type="match status" value="1"/>
</dbReference>
<name>M8C4I1_AEGTA</name>
<dbReference type="PROSITE" id="PS50102">
    <property type="entry name" value="RRM"/>
    <property type="match status" value="1"/>
</dbReference>
<dbReference type="PANTHER" id="PTHR48031:SF5">
    <property type="entry name" value="GLYCINE-RICH RNA-BINDING PROTEIN 7"/>
    <property type="match status" value="1"/>
</dbReference>
<evidence type="ECO:0000256" key="2">
    <source>
        <dbReference type="PROSITE-ProRule" id="PRU00176"/>
    </source>
</evidence>
<dbReference type="Gene3D" id="3.30.70.330">
    <property type="match status" value="1"/>
</dbReference>
<feature type="compositionally biased region" description="Basic and acidic residues" evidence="3">
    <location>
        <begin position="219"/>
        <end position="255"/>
    </location>
</feature>
<evidence type="ECO:0000313" key="4">
    <source>
        <dbReference type="EnsemblPlants" id="EMT10048"/>
    </source>
</evidence>
<dbReference type="InterPro" id="IPR001878">
    <property type="entry name" value="Znf_CCHC"/>
</dbReference>
<dbReference type="SUPFAM" id="SSF57756">
    <property type="entry name" value="Retrovirus zinc finger-like domains"/>
    <property type="match status" value="1"/>
</dbReference>
<dbReference type="EnsemblPlants" id="EMT10048">
    <property type="protein sequence ID" value="EMT10048"/>
    <property type="gene ID" value="F775_29415"/>
</dbReference>
<feature type="compositionally biased region" description="Basic and acidic residues" evidence="3">
    <location>
        <begin position="279"/>
        <end position="289"/>
    </location>
</feature>
<dbReference type="FunFam" id="4.10.60.10:FF:000032">
    <property type="entry name" value="Glycine-rich RNA-binding protein 7"/>
    <property type="match status" value="1"/>
</dbReference>
<dbReference type="InterPro" id="IPR035979">
    <property type="entry name" value="RBD_domain_sf"/>
</dbReference>
<organism evidence="4">
    <name type="scientific">Aegilops tauschii</name>
    <name type="common">Tausch's goatgrass</name>
    <name type="synonym">Aegilops squarrosa</name>
    <dbReference type="NCBI Taxonomy" id="37682"/>
    <lineage>
        <taxon>Eukaryota</taxon>
        <taxon>Viridiplantae</taxon>
        <taxon>Streptophyta</taxon>
        <taxon>Embryophyta</taxon>
        <taxon>Tracheophyta</taxon>
        <taxon>Spermatophyta</taxon>
        <taxon>Magnoliopsida</taxon>
        <taxon>Liliopsida</taxon>
        <taxon>Poales</taxon>
        <taxon>Poaceae</taxon>
        <taxon>BOP clade</taxon>
        <taxon>Pooideae</taxon>
        <taxon>Triticodae</taxon>
        <taxon>Triticeae</taxon>
        <taxon>Triticinae</taxon>
        <taxon>Aegilops</taxon>
    </lineage>
</organism>
<dbReference type="SUPFAM" id="SSF54928">
    <property type="entry name" value="RNA-binding domain, RBD"/>
    <property type="match status" value="1"/>
</dbReference>
<evidence type="ECO:0000256" key="3">
    <source>
        <dbReference type="SAM" id="MobiDB-lite"/>
    </source>
</evidence>
<dbReference type="GO" id="GO:0008270">
    <property type="term" value="F:zinc ion binding"/>
    <property type="evidence" value="ECO:0007669"/>
    <property type="project" value="UniProtKB-KW"/>
</dbReference>
<dbReference type="GO" id="GO:0005634">
    <property type="term" value="C:nucleus"/>
    <property type="evidence" value="ECO:0007669"/>
    <property type="project" value="TreeGrafter"/>
</dbReference>
<proteinExistence type="predicted"/>
<dbReference type="InterPro" id="IPR012677">
    <property type="entry name" value="Nucleotide-bd_a/b_plait_sf"/>
</dbReference>
<sequence>MSKGDVTSLRIRSEQTVNVDEWKVSLFACAPKVKRCFLGNVKIAKANRRRGIFGSIGLEMTEKEVGRIFVGGLSWDTTERTLERAFGEFGKVIETQVVTERDTGRSRGFGFVTFSEPRAVDVAIREMHNGELDGRTISVNKAQPRMNSDDGGYGYGGSSYSSGARGGYRGAADIVPAASDDCFKCGRPGHWARECPYSDGGRPGRYSPPSRYGNGAGGRGDRLGGSDRFGNRYVDDRYDGGHYADDRYGGGRDRYPPAADRFSGDRYGGGDRYASAGFARERSYERDGGRTGGSYYRDEPRGTGGYGRGGPRVANGDRYGSGGPARLGASYRDRPAPYDRPTRGARSYDDRY</sequence>
<evidence type="ECO:0000256" key="1">
    <source>
        <dbReference type="PROSITE-ProRule" id="PRU00047"/>
    </source>
</evidence>
<dbReference type="FunFam" id="3.30.70.330:FF:000367">
    <property type="entry name" value="glycine-rich RNA-binding protein RZ1C"/>
    <property type="match status" value="1"/>
</dbReference>
<reference evidence="4" key="1">
    <citation type="submission" date="2015-06" db="UniProtKB">
        <authorList>
            <consortium name="EnsemblPlants"/>
        </authorList>
    </citation>
    <scope>IDENTIFICATION</scope>
</reference>
<protein>
    <submittedName>
        <fullName evidence="4">Glycine-rich RNA-binding protein 2</fullName>
    </submittedName>
</protein>
<feature type="compositionally biased region" description="Basic and acidic residues" evidence="3">
    <location>
        <begin position="331"/>
        <end position="352"/>
    </location>
</feature>
<keyword evidence="1" id="KW-0479">Metal-binding</keyword>
<dbReference type="Pfam" id="PF00098">
    <property type="entry name" value="zf-CCHC"/>
    <property type="match status" value="1"/>
</dbReference>
<dbReference type="SMART" id="SM00360">
    <property type="entry name" value="RRM"/>
    <property type="match status" value="1"/>
</dbReference>
<keyword evidence="1" id="KW-0862">Zinc</keyword>
<feature type="region of interest" description="Disordered" evidence="3">
    <location>
        <begin position="197"/>
        <end position="352"/>
    </location>
</feature>